<dbReference type="Proteomes" id="UP000515960">
    <property type="component" value="Chromosome"/>
</dbReference>
<dbReference type="EMBL" id="CP060490">
    <property type="protein sequence ID" value="QNL44335.1"/>
    <property type="molecule type" value="Genomic_DNA"/>
</dbReference>
<dbReference type="PANTHER" id="PTHR41309:SF2">
    <property type="entry name" value="MEMBRANE PROTEIN"/>
    <property type="match status" value="1"/>
</dbReference>
<feature type="transmembrane region" description="Helical" evidence="1">
    <location>
        <begin position="78"/>
        <end position="104"/>
    </location>
</feature>
<dbReference type="Pfam" id="PF13346">
    <property type="entry name" value="ABC2_membrane_5"/>
    <property type="match status" value="1"/>
</dbReference>
<keyword evidence="1" id="KW-0812">Transmembrane</keyword>
<evidence type="ECO:0000313" key="3">
    <source>
        <dbReference type="Proteomes" id="UP000515960"/>
    </source>
</evidence>
<evidence type="ECO:0000313" key="2">
    <source>
        <dbReference type="EMBL" id="QNL44335.1"/>
    </source>
</evidence>
<evidence type="ECO:0000256" key="1">
    <source>
        <dbReference type="SAM" id="Phobius"/>
    </source>
</evidence>
<feature type="transmembrane region" description="Helical" evidence="1">
    <location>
        <begin position="111"/>
        <end position="129"/>
    </location>
</feature>
<keyword evidence="3" id="KW-1185">Reference proteome</keyword>
<dbReference type="PANTHER" id="PTHR41309">
    <property type="entry name" value="MEMBRANE PROTEIN-RELATED"/>
    <property type="match status" value="1"/>
</dbReference>
<keyword evidence="1" id="KW-1133">Transmembrane helix</keyword>
<sequence length="201" mass="21542">MKALLKKDFYVLSKQLRFFLVAMVVFAALPNSSTSLFAVVYASMLPYSTMAYDERCKWDRLSAMLPYSTWDIVLSKYMLGYLCCGGVALVAVAAKVIFIALGVADGGGSPLIALVALSTATMLMALTLPPMFRFGVERGRMFYIIIIVAIATGSLSILEVAGTSSAAPVLQLAGIAAPIAAVVVNVVSIFLSVRLYPHRDV</sequence>
<proteinExistence type="predicted"/>
<keyword evidence="1" id="KW-0472">Membrane</keyword>
<name>A0A7G9B454_9FIRM</name>
<dbReference type="RefSeq" id="WP_187332936.1">
    <property type="nucleotide sequence ID" value="NZ_CP060490.1"/>
</dbReference>
<protein>
    <submittedName>
        <fullName evidence="2">ABC-2 transporter permease</fullName>
    </submittedName>
</protein>
<feature type="transmembrane region" description="Helical" evidence="1">
    <location>
        <begin position="172"/>
        <end position="196"/>
    </location>
</feature>
<organism evidence="2 3">
    <name type="scientific">Oscillibacter hominis</name>
    <dbReference type="NCBI Taxonomy" id="2763056"/>
    <lineage>
        <taxon>Bacteria</taxon>
        <taxon>Bacillati</taxon>
        <taxon>Bacillota</taxon>
        <taxon>Clostridia</taxon>
        <taxon>Eubacteriales</taxon>
        <taxon>Oscillospiraceae</taxon>
        <taxon>Oscillibacter</taxon>
    </lineage>
</organism>
<dbReference type="AlphaFoldDB" id="A0A7G9B454"/>
<dbReference type="KEGG" id="ohi:H8790_12985"/>
<gene>
    <name evidence="2" type="ORF">H8790_12985</name>
</gene>
<feature type="transmembrane region" description="Helical" evidence="1">
    <location>
        <begin position="141"/>
        <end position="160"/>
    </location>
</feature>
<reference evidence="2 3" key="1">
    <citation type="submission" date="2020-08" db="EMBL/GenBank/DDBJ databases">
        <authorList>
            <person name="Liu C."/>
            <person name="Sun Q."/>
        </authorList>
    </citation>
    <scope>NUCLEOTIDE SEQUENCE [LARGE SCALE GENOMIC DNA]</scope>
    <source>
        <strain evidence="2 3">NSJ-62</strain>
    </source>
</reference>
<dbReference type="InterPro" id="IPR025699">
    <property type="entry name" value="ABC2_memb-like"/>
</dbReference>
<accession>A0A7G9B454</accession>